<dbReference type="AlphaFoldDB" id="A0A6A3SZ07"/>
<dbReference type="Proteomes" id="UP000433483">
    <property type="component" value="Unassembled WGS sequence"/>
</dbReference>
<dbReference type="Proteomes" id="UP000437068">
    <property type="component" value="Unassembled WGS sequence"/>
</dbReference>
<evidence type="ECO:0000313" key="12">
    <source>
        <dbReference type="Proteomes" id="UP000433483"/>
    </source>
</evidence>
<evidence type="ECO:0000313" key="8">
    <source>
        <dbReference type="EMBL" id="KAE9209104.1"/>
    </source>
</evidence>
<protein>
    <submittedName>
        <fullName evidence="6">Uncharacterized protein</fullName>
    </submittedName>
</protein>
<dbReference type="EMBL" id="QXGE01001180">
    <property type="protein sequence ID" value="KAE9296463.1"/>
    <property type="molecule type" value="Genomic_DNA"/>
</dbReference>
<feature type="region of interest" description="Disordered" evidence="1">
    <location>
        <begin position="68"/>
        <end position="95"/>
    </location>
</feature>
<dbReference type="EMBL" id="QXGC01001183">
    <property type="protein sequence ID" value="KAE9209104.1"/>
    <property type="molecule type" value="Genomic_DNA"/>
</dbReference>
<dbReference type="Proteomes" id="UP000488956">
    <property type="component" value="Unassembled WGS sequence"/>
</dbReference>
<evidence type="ECO:0000313" key="17">
    <source>
        <dbReference type="Proteomes" id="UP000460718"/>
    </source>
</evidence>
<evidence type="ECO:0000313" key="15">
    <source>
        <dbReference type="Proteomes" id="UP000440732"/>
    </source>
</evidence>
<evidence type="ECO:0000256" key="1">
    <source>
        <dbReference type="SAM" id="MobiDB-lite"/>
    </source>
</evidence>
<dbReference type="Proteomes" id="UP000440732">
    <property type="component" value="Unassembled WGS sequence"/>
</dbReference>
<sequence length="108" mass="11031">MITRGTTDQPYPSPPSSRAESAPSDREPPPVAPAVAPPDVVGVTGTIEPCTTAPARCTSNAASLRTSKRATAKVVPGESAADASKGKKKVAKRATGGIECRGTKEDCR</sequence>
<dbReference type="Proteomes" id="UP000476176">
    <property type="component" value="Unassembled WGS sequence"/>
</dbReference>
<comment type="caution">
    <text evidence="6">The sequence shown here is derived from an EMBL/GenBank/DDBJ whole genome shotgun (WGS) entry which is preliminary data.</text>
</comment>
<dbReference type="EMBL" id="QXGA01001166">
    <property type="protein sequence ID" value="KAE9126973.1"/>
    <property type="molecule type" value="Genomic_DNA"/>
</dbReference>
<feature type="region of interest" description="Disordered" evidence="1">
    <location>
        <begin position="1"/>
        <end position="40"/>
    </location>
</feature>
<dbReference type="Proteomes" id="UP000440367">
    <property type="component" value="Unassembled WGS sequence"/>
</dbReference>
<accession>A0A6A3SZ07</accession>
<dbReference type="EMBL" id="QXFZ01001452">
    <property type="protein sequence ID" value="KAE9090234.1"/>
    <property type="molecule type" value="Genomic_DNA"/>
</dbReference>
<dbReference type="EMBL" id="QXFW01001177">
    <property type="protein sequence ID" value="KAE8995154.1"/>
    <property type="molecule type" value="Genomic_DNA"/>
</dbReference>
<dbReference type="EMBL" id="QXFX01001659">
    <property type="protein sequence ID" value="KAE9086743.1"/>
    <property type="molecule type" value="Genomic_DNA"/>
</dbReference>
<dbReference type="Proteomes" id="UP000460718">
    <property type="component" value="Unassembled WGS sequence"/>
</dbReference>
<evidence type="ECO:0000313" key="10">
    <source>
        <dbReference type="EMBL" id="KAE9296463.1"/>
    </source>
</evidence>
<name>A0A6A3SZ07_9STRA</name>
<dbReference type="Proteomes" id="UP000441208">
    <property type="component" value="Unassembled WGS sequence"/>
</dbReference>
<evidence type="ECO:0000313" key="11">
    <source>
        <dbReference type="Proteomes" id="UP000429523"/>
    </source>
</evidence>
<evidence type="ECO:0000313" key="16">
    <source>
        <dbReference type="Proteomes" id="UP000441208"/>
    </source>
</evidence>
<evidence type="ECO:0000313" key="18">
    <source>
        <dbReference type="Proteomes" id="UP000476176"/>
    </source>
</evidence>
<keyword evidence="12" id="KW-1185">Reference proteome</keyword>
<evidence type="ECO:0000313" key="2">
    <source>
        <dbReference type="EMBL" id="KAE8931011.1"/>
    </source>
</evidence>
<evidence type="ECO:0000313" key="7">
    <source>
        <dbReference type="EMBL" id="KAE9194862.1"/>
    </source>
</evidence>
<evidence type="ECO:0000313" key="5">
    <source>
        <dbReference type="EMBL" id="KAE9090234.1"/>
    </source>
</evidence>
<dbReference type="Proteomes" id="UP000429523">
    <property type="component" value="Unassembled WGS sequence"/>
</dbReference>
<gene>
    <name evidence="10" type="ORF">PF001_g16852</name>
    <name evidence="9" type="ORF">PF002_g19010</name>
    <name evidence="8" type="ORF">PF004_g16565</name>
    <name evidence="7" type="ORF">PF005_g17517</name>
    <name evidence="6" type="ORF">PF006_g16606</name>
    <name evidence="5" type="ORF">PF007_g19313</name>
    <name evidence="2" type="ORF">PF009_g18920</name>
    <name evidence="4" type="ORF">PF010_g19971</name>
    <name evidence="3" type="ORF">PF011_g16445</name>
</gene>
<evidence type="ECO:0000313" key="13">
    <source>
        <dbReference type="Proteomes" id="UP000437068"/>
    </source>
</evidence>
<dbReference type="EMBL" id="QXGF01001298">
    <property type="protein sequence ID" value="KAE8931011.1"/>
    <property type="molecule type" value="Genomic_DNA"/>
</dbReference>
<evidence type="ECO:0000313" key="3">
    <source>
        <dbReference type="EMBL" id="KAE8995154.1"/>
    </source>
</evidence>
<organism evidence="6 15">
    <name type="scientific">Phytophthora fragariae</name>
    <dbReference type="NCBI Taxonomy" id="53985"/>
    <lineage>
        <taxon>Eukaryota</taxon>
        <taxon>Sar</taxon>
        <taxon>Stramenopiles</taxon>
        <taxon>Oomycota</taxon>
        <taxon>Peronosporomycetes</taxon>
        <taxon>Peronosporales</taxon>
        <taxon>Peronosporaceae</taxon>
        <taxon>Phytophthora</taxon>
    </lineage>
</organism>
<evidence type="ECO:0000313" key="19">
    <source>
        <dbReference type="Proteomes" id="UP000488956"/>
    </source>
</evidence>
<dbReference type="EMBL" id="QXGB01001213">
    <property type="protein sequence ID" value="KAE9194862.1"/>
    <property type="molecule type" value="Genomic_DNA"/>
</dbReference>
<dbReference type="EMBL" id="QXGD01001285">
    <property type="protein sequence ID" value="KAE9209779.1"/>
    <property type="molecule type" value="Genomic_DNA"/>
</dbReference>
<reference evidence="11 12" key="1">
    <citation type="submission" date="2018-08" db="EMBL/GenBank/DDBJ databases">
        <title>Genomic investigation of the strawberry pathogen Phytophthora fragariae indicates pathogenicity is determined by transcriptional variation in three key races.</title>
        <authorList>
            <person name="Adams T.M."/>
            <person name="Armitage A.D."/>
            <person name="Sobczyk M.K."/>
            <person name="Bates H.J."/>
            <person name="Dunwell J.M."/>
            <person name="Nellist C.F."/>
            <person name="Harrison R.J."/>
        </authorList>
    </citation>
    <scope>NUCLEOTIDE SEQUENCE [LARGE SCALE GENOMIC DNA]</scope>
    <source>
        <strain evidence="10 13">A4</strain>
        <strain evidence="9 14">BC-1</strain>
        <strain evidence="8 18">BC-23</strain>
        <strain evidence="7 12">NOV-27</strain>
        <strain evidence="6 15">NOV-5</strain>
        <strain evidence="5 16">NOV-71</strain>
        <strain evidence="2 11">NOV-9</strain>
        <strain evidence="4 19">ONT-3</strain>
        <strain evidence="3 17">SCRP245</strain>
    </source>
</reference>
<evidence type="ECO:0000313" key="6">
    <source>
        <dbReference type="EMBL" id="KAE9126973.1"/>
    </source>
</evidence>
<evidence type="ECO:0000313" key="9">
    <source>
        <dbReference type="EMBL" id="KAE9209779.1"/>
    </source>
</evidence>
<proteinExistence type="predicted"/>
<evidence type="ECO:0000313" key="14">
    <source>
        <dbReference type="Proteomes" id="UP000440367"/>
    </source>
</evidence>
<evidence type="ECO:0000313" key="4">
    <source>
        <dbReference type="EMBL" id="KAE9086743.1"/>
    </source>
</evidence>